<proteinExistence type="predicted"/>
<evidence type="ECO:0000313" key="2">
    <source>
        <dbReference type="Proteomes" id="UP001341840"/>
    </source>
</evidence>
<dbReference type="Proteomes" id="UP001341840">
    <property type="component" value="Unassembled WGS sequence"/>
</dbReference>
<evidence type="ECO:0008006" key="3">
    <source>
        <dbReference type="Google" id="ProtNLM"/>
    </source>
</evidence>
<feature type="non-terminal residue" evidence="1">
    <location>
        <position position="136"/>
    </location>
</feature>
<feature type="non-terminal residue" evidence="1">
    <location>
        <position position="1"/>
    </location>
</feature>
<accession>A0ABU6ZV94</accession>
<reference evidence="1 2" key="1">
    <citation type="journal article" date="2023" name="Plants (Basel)">
        <title>Bridging the Gap: Combining Genomics and Transcriptomics Approaches to Understand Stylosanthes scabra, an Orphan Legume from the Brazilian Caatinga.</title>
        <authorList>
            <person name="Ferreira-Neto J.R.C."/>
            <person name="da Silva M.D."/>
            <person name="Binneck E."/>
            <person name="de Melo N.F."/>
            <person name="da Silva R.H."/>
            <person name="de Melo A.L.T.M."/>
            <person name="Pandolfi V."/>
            <person name="Bustamante F.O."/>
            <person name="Brasileiro-Vidal A.C."/>
            <person name="Benko-Iseppon A.M."/>
        </authorList>
    </citation>
    <scope>NUCLEOTIDE SEQUENCE [LARGE SCALE GENOMIC DNA]</scope>
    <source>
        <tissue evidence="1">Leaves</tissue>
    </source>
</reference>
<comment type="caution">
    <text evidence="1">The sequence shown here is derived from an EMBL/GenBank/DDBJ whole genome shotgun (WGS) entry which is preliminary data.</text>
</comment>
<sequence>SAVHIPVDHGSHEDLEESVVNFGDEDIRKGVDKCSKCLIGKLLSNRSFSVGTLETALQAIWKQPKGFRGWEESLEIKETTFINVPMWIQLWGVPEHCKTKTLAIKVGGALGRVLDANLFQFRSGDERILKVKIQLD</sequence>
<keyword evidence="2" id="KW-1185">Reference proteome</keyword>
<name>A0ABU6ZV94_9FABA</name>
<dbReference type="EMBL" id="JASCZI010274397">
    <property type="protein sequence ID" value="MED6225950.1"/>
    <property type="molecule type" value="Genomic_DNA"/>
</dbReference>
<evidence type="ECO:0000313" key="1">
    <source>
        <dbReference type="EMBL" id="MED6225950.1"/>
    </source>
</evidence>
<gene>
    <name evidence="1" type="ORF">PIB30_098567</name>
</gene>
<protein>
    <recommendedName>
        <fullName evidence="3">DUF4283 domain-containing protein</fullName>
    </recommendedName>
</protein>
<organism evidence="1 2">
    <name type="scientific">Stylosanthes scabra</name>
    <dbReference type="NCBI Taxonomy" id="79078"/>
    <lineage>
        <taxon>Eukaryota</taxon>
        <taxon>Viridiplantae</taxon>
        <taxon>Streptophyta</taxon>
        <taxon>Embryophyta</taxon>
        <taxon>Tracheophyta</taxon>
        <taxon>Spermatophyta</taxon>
        <taxon>Magnoliopsida</taxon>
        <taxon>eudicotyledons</taxon>
        <taxon>Gunneridae</taxon>
        <taxon>Pentapetalae</taxon>
        <taxon>rosids</taxon>
        <taxon>fabids</taxon>
        <taxon>Fabales</taxon>
        <taxon>Fabaceae</taxon>
        <taxon>Papilionoideae</taxon>
        <taxon>50 kb inversion clade</taxon>
        <taxon>dalbergioids sensu lato</taxon>
        <taxon>Dalbergieae</taxon>
        <taxon>Pterocarpus clade</taxon>
        <taxon>Stylosanthes</taxon>
    </lineage>
</organism>